<proteinExistence type="predicted"/>
<name>A0A8S3Z6J6_9EUPU</name>
<organism evidence="1 2">
    <name type="scientific">Candidula unifasciata</name>
    <dbReference type="NCBI Taxonomy" id="100452"/>
    <lineage>
        <taxon>Eukaryota</taxon>
        <taxon>Metazoa</taxon>
        <taxon>Spiralia</taxon>
        <taxon>Lophotrochozoa</taxon>
        <taxon>Mollusca</taxon>
        <taxon>Gastropoda</taxon>
        <taxon>Heterobranchia</taxon>
        <taxon>Euthyneura</taxon>
        <taxon>Panpulmonata</taxon>
        <taxon>Eupulmonata</taxon>
        <taxon>Stylommatophora</taxon>
        <taxon>Helicina</taxon>
        <taxon>Helicoidea</taxon>
        <taxon>Geomitridae</taxon>
        <taxon>Candidula</taxon>
    </lineage>
</organism>
<accession>A0A8S3Z6J6</accession>
<comment type="caution">
    <text evidence="1">The sequence shown here is derived from an EMBL/GenBank/DDBJ whole genome shotgun (WGS) entry which is preliminary data.</text>
</comment>
<dbReference type="EMBL" id="CAJHNH020001879">
    <property type="protein sequence ID" value="CAG5124799.1"/>
    <property type="molecule type" value="Genomic_DNA"/>
</dbReference>
<evidence type="ECO:0000313" key="2">
    <source>
        <dbReference type="Proteomes" id="UP000678393"/>
    </source>
</evidence>
<dbReference type="AlphaFoldDB" id="A0A8S3Z6J6"/>
<evidence type="ECO:0000313" key="1">
    <source>
        <dbReference type="EMBL" id="CAG5124799.1"/>
    </source>
</evidence>
<sequence>MFVRTLSTVGQCLSEPCQLLVSVCQNPVITVGQCLSEPCQLLVIICQNPVKYWSMFVRTLSTVGQCLSEPCQCLSEPCQLLVNVRALSTCHMFSSSGNNDRL</sequence>
<gene>
    <name evidence="1" type="ORF">CUNI_LOCUS10357</name>
</gene>
<reference evidence="1" key="1">
    <citation type="submission" date="2021-04" db="EMBL/GenBank/DDBJ databases">
        <authorList>
            <consortium name="Molecular Ecology Group"/>
        </authorList>
    </citation>
    <scope>NUCLEOTIDE SEQUENCE</scope>
</reference>
<dbReference type="Proteomes" id="UP000678393">
    <property type="component" value="Unassembled WGS sequence"/>
</dbReference>
<protein>
    <submittedName>
        <fullName evidence="1">Uncharacterized protein</fullName>
    </submittedName>
</protein>
<keyword evidence="2" id="KW-1185">Reference proteome</keyword>